<sequence>MSDEQALLELLAARDLGVLATVKRDGRPQLSNVVYAYDPRRRLIRVSVTAERAKTRNLARDPRASLHTMSADGRAWVVAEGTAELTPVAGAADDAAMAELIDLYRSLRGEHPDWDEYRAAMIADRRLVVRLPVERVYGRAGT</sequence>
<dbReference type="GO" id="GO:0016627">
    <property type="term" value="F:oxidoreductase activity, acting on the CH-CH group of donors"/>
    <property type="evidence" value="ECO:0007669"/>
    <property type="project" value="TreeGrafter"/>
</dbReference>
<reference evidence="4" key="2">
    <citation type="journal article" name="Syst. Appl. Microbiol.">
        <title>Streptomyces alkaliterrae sp. nov., isolated from an alkaline soil, and emended descriptions of Streptomyces alkaliphilus, Streptomyces calidiresistens and Streptomyces durbertensis.</title>
        <authorList>
            <person name="Swiecimska M."/>
            <person name="Golinska P."/>
            <person name="Nouioui I."/>
            <person name="Wypij M."/>
            <person name="Rai M."/>
            <person name="Sangal V."/>
            <person name="Goodfellow M."/>
        </authorList>
    </citation>
    <scope>NUCLEOTIDE SEQUENCE</scope>
    <source>
        <strain evidence="3">OF3</strain>
        <strain evidence="4">OF8</strain>
    </source>
</reference>
<dbReference type="Proteomes" id="UP000525686">
    <property type="component" value="Unassembled WGS sequence"/>
</dbReference>
<dbReference type="EMBL" id="JABJWZ010000053">
    <property type="protein sequence ID" value="MBB1253443.1"/>
    <property type="molecule type" value="Genomic_DNA"/>
</dbReference>
<proteinExistence type="predicted"/>
<dbReference type="NCBIfam" id="TIGR03618">
    <property type="entry name" value="Rv1155_F420"/>
    <property type="match status" value="1"/>
</dbReference>
<dbReference type="InterPro" id="IPR052019">
    <property type="entry name" value="F420H2_bilvrd_red/Heme_oxyg"/>
</dbReference>
<dbReference type="GO" id="GO:0005829">
    <property type="term" value="C:cytosol"/>
    <property type="evidence" value="ECO:0007669"/>
    <property type="project" value="TreeGrafter"/>
</dbReference>
<evidence type="ECO:0000259" key="2">
    <source>
        <dbReference type="Pfam" id="PF01243"/>
    </source>
</evidence>
<dbReference type="Proteomes" id="UP000517765">
    <property type="component" value="Unassembled WGS sequence"/>
</dbReference>
<dbReference type="SUPFAM" id="SSF50475">
    <property type="entry name" value="FMN-binding split barrel"/>
    <property type="match status" value="1"/>
</dbReference>
<accession>A0A7W3WVQ1</accession>
<protein>
    <submittedName>
        <fullName evidence="4">PPOX class F420-dependent oxidoreductase</fullName>
    </submittedName>
</protein>
<dbReference type="Pfam" id="PF01243">
    <property type="entry name" value="PNPOx_N"/>
    <property type="match status" value="1"/>
</dbReference>
<name>A0A7W3WVQ1_9ACTN</name>
<evidence type="ECO:0000313" key="3">
    <source>
        <dbReference type="EMBL" id="MBB1253443.1"/>
    </source>
</evidence>
<dbReference type="AlphaFoldDB" id="A0A7W3WVQ1"/>
<organism evidence="4 5">
    <name type="scientific">Streptomyces alkaliterrae</name>
    <dbReference type="NCBI Taxonomy" id="2213162"/>
    <lineage>
        <taxon>Bacteria</taxon>
        <taxon>Bacillati</taxon>
        <taxon>Actinomycetota</taxon>
        <taxon>Actinomycetes</taxon>
        <taxon>Kitasatosporales</taxon>
        <taxon>Streptomycetaceae</taxon>
        <taxon>Streptomyces</taxon>
    </lineage>
</organism>
<dbReference type="InterPro" id="IPR012349">
    <property type="entry name" value="Split_barrel_FMN-bd"/>
</dbReference>
<dbReference type="EMBL" id="JABJXA010000052">
    <property type="protein sequence ID" value="MBB1259409.1"/>
    <property type="molecule type" value="Genomic_DNA"/>
</dbReference>
<evidence type="ECO:0000256" key="1">
    <source>
        <dbReference type="ARBA" id="ARBA00023002"/>
    </source>
</evidence>
<comment type="caution">
    <text evidence="4">The sequence shown here is derived from an EMBL/GenBank/DDBJ whole genome shotgun (WGS) entry which is preliminary data.</text>
</comment>
<gene>
    <name evidence="3" type="ORF">H3146_08660</name>
    <name evidence="4" type="ORF">H3147_11245</name>
</gene>
<keyword evidence="1" id="KW-0560">Oxidoreductase</keyword>
<evidence type="ECO:0000313" key="5">
    <source>
        <dbReference type="Proteomes" id="UP000517765"/>
    </source>
</evidence>
<feature type="domain" description="Pyridoxamine 5'-phosphate oxidase N-terminal" evidence="2">
    <location>
        <begin position="5"/>
        <end position="137"/>
    </location>
</feature>
<dbReference type="InterPro" id="IPR019920">
    <property type="entry name" value="F420-binding_dom_put"/>
</dbReference>
<dbReference type="PANTHER" id="PTHR35176:SF2">
    <property type="entry name" value="F420H(2)-DEPENDENT REDUCTASE RV1155"/>
    <property type="match status" value="1"/>
</dbReference>
<evidence type="ECO:0000313" key="6">
    <source>
        <dbReference type="Proteomes" id="UP000525686"/>
    </source>
</evidence>
<dbReference type="InterPro" id="IPR011576">
    <property type="entry name" value="Pyridox_Oxase_N"/>
</dbReference>
<dbReference type="PANTHER" id="PTHR35176">
    <property type="entry name" value="HEME OXYGENASE HI_0854-RELATED"/>
    <property type="match status" value="1"/>
</dbReference>
<dbReference type="GO" id="GO:0070967">
    <property type="term" value="F:coenzyme F420 binding"/>
    <property type="evidence" value="ECO:0007669"/>
    <property type="project" value="TreeGrafter"/>
</dbReference>
<reference evidence="5 6" key="1">
    <citation type="submission" date="2020-05" db="EMBL/GenBank/DDBJ databases">
        <title>Classification of alakaliphilic streptomycetes isolated from an alkaline soil next to Lonar Crater, India and a proposal for the recognition of Streptomyces alkaliterrae sp. nov.</title>
        <authorList>
            <person name="Golinska P."/>
        </authorList>
    </citation>
    <scope>NUCLEOTIDE SEQUENCE [LARGE SCALE GENOMIC DNA]</scope>
    <source>
        <strain evidence="6">OF3</strain>
        <strain evidence="5">OF8</strain>
    </source>
</reference>
<dbReference type="Gene3D" id="2.30.110.10">
    <property type="entry name" value="Electron Transport, Fmn-binding Protein, Chain A"/>
    <property type="match status" value="1"/>
</dbReference>
<evidence type="ECO:0000313" key="4">
    <source>
        <dbReference type="EMBL" id="MBB1259409.1"/>
    </source>
</evidence>
<dbReference type="RefSeq" id="WP_181353971.1">
    <property type="nucleotide sequence ID" value="NZ_JABJWZ010000053.1"/>
</dbReference>